<feature type="region of interest" description="Disordered" evidence="1">
    <location>
        <begin position="294"/>
        <end position="313"/>
    </location>
</feature>
<dbReference type="InParanoid" id="L2GNY9"/>
<keyword evidence="2" id="KW-0472">Membrane</keyword>
<feature type="transmembrane region" description="Helical" evidence="2">
    <location>
        <begin position="254"/>
        <end position="283"/>
    </location>
</feature>
<gene>
    <name evidence="3" type="ORF">VICG_00884</name>
</gene>
<dbReference type="VEuPathDB" id="MicrosporidiaDB:VICG_00884"/>
<dbReference type="AlphaFoldDB" id="L2GNY9"/>
<dbReference type="GeneID" id="19881598"/>
<evidence type="ECO:0000256" key="2">
    <source>
        <dbReference type="SAM" id="Phobius"/>
    </source>
</evidence>
<evidence type="ECO:0000256" key="1">
    <source>
        <dbReference type="SAM" id="MobiDB-lite"/>
    </source>
</evidence>
<evidence type="ECO:0000313" key="3">
    <source>
        <dbReference type="EMBL" id="ELA42037.1"/>
    </source>
</evidence>
<feature type="transmembrane region" description="Helical" evidence="2">
    <location>
        <begin position="107"/>
        <end position="129"/>
    </location>
</feature>
<reference evidence="4" key="1">
    <citation type="submission" date="2011-05" db="EMBL/GenBank/DDBJ databases">
        <title>The genome sequence of Vittaforma corneae strain ATCC 50505.</title>
        <authorList>
            <consortium name="The Broad Institute Genome Sequencing Platform"/>
            <person name="Cuomo C."/>
            <person name="Didier E."/>
            <person name="Bowers L."/>
            <person name="Young S.K."/>
            <person name="Zeng Q."/>
            <person name="Gargeya S."/>
            <person name="Fitzgerald M."/>
            <person name="Haas B."/>
            <person name="Abouelleil A."/>
            <person name="Alvarado L."/>
            <person name="Arachchi H.M."/>
            <person name="Berlin A."/>
            <person name="Chapman S.B."/>
            <person name="Gearin G."/>
            <person name="Goldberg J."/>
            <person name="Griggs A."/>
            <person name="Gujja S."/>
            <person name="Hansen M."/>
            <person name="Heiman D."/>
            <person name="Howarth C."/>
            <person name="Larimer J."/>
            <person name="Lui A."/>
            <person name="MacDonald P.J.P."/>
            <person name="McCowen C."/>
            <person name="Montmayeur A."/>
            <person name="Murphy C."/>
            <person name="Neiman D."/>
            <person name="Pearson M."/>
            <person name="Priest M."/>
            <person name="Roberts A."/>
            <person name="Saif S."/>
            <person name="Shea T."/>
            <person name="Sisk P."/>
            <person name="Stolte C."/>
            <person name="Sykes S."/>
            <person name="Wortman J."/>
            <person name="Nusbaum C."/>
            <person name="Birren B."/>
        </authorList>
    </citation>
    <scope>NUCLEOTIDE SEQUENCE [LARGE SCALE GENOMIC DNA]</scope>
    <source>
        <strain evidence="4">ATCC 50505</strain>
    </source>
</reference>
<feature type="transmembrane region" description="Helical" evidence="2">
    <location>
        <begin position="209"/>
        <end position="233"/>
    </location>
</feature>
<feature type="transmembrane region" description="Helical" evidence="2">
    <location>
        <begin position="179"/>
        <end position="197"/>
    </location>
</feature>
<proteinExistence type="predicted"/>
<dbReference type="RefSeq" id="XP_007604333.1">
    <property type="nucleotide sequence ID" value="XM_007604271.1"/>
</dbReference>
<evidence type="ECO:0000313" key="4">
    <source>
        <dbReference type="Proteomes" id="UP000011082"/>
    </source>
</evidence>
<dbReference type="EMBL" id="JH370135">
    <property type="protein sequence ID" value="ELA42037.1"/>
    <property type="molecule type" value="Genomic_DNA"/>
</dbReference>
<keyword evidence="2" id="KW-0812">Transmembrane</keyword>
<organism evidence="3 4">
    <name type="scientific">Vittaforma corneae (strain ATCC 50505)</name>
    <name type="common">Microsporidian parasite</name>
    <name type="synonym">Nosema corneum</name>
    <dbReference type="NCBI Taxonomy" id="993615"/>
    <lineage>
        <taxon>Eukaryota</taxon>
        <taxon>Fungi</taxon>
        <taxon>Fungi incertae sedis</taxon>
        <taxon>Microsporidia</taxon>
        <taxon>Nosematidae</taxon>
        <taxon>Vittaforma</taxon>
    </lineage>
</organism>
<keyword evidence="2" id="KW-1133">Transmembrane helix</keyword>
<keyword evidence="4" id="KW-1185">Reference proteome</keyword>
<accession>L2GNY9</accession>
<sequence length="349" mass="41333">MNEELPFEHKPSKEPISLSEPTTFEVLWNAASEILKSLGNFLYSLYPFILSLKEDLQKFFQEYYKLLKDQYNNYKSYLNEDNRKEFAEAILRKEPKPSYHDYLPEPFVSLSGVIFLFFFVSYFFSYVWYNTWIDAVVRISYPMFSTPLIFLLIGDALEEFYLRNENISYMSCTILNGSFKFRLCVILHLISLCLYVGKFGQAGNLRKMYFIPNCFILCYVLYLYYSLYLVSLFDRRGYITILFLFQHNTTRLNLLQAVVIFGAILLVMVMGRVITNFLLIPYINICRDNSKANAEAEHKEKENKDKKDKEDKEKLKIDQDKVKKARKASEDNVTEFLERLKKQSDNKEK</sequence>
<name>L2GNY9_VITCO</name>
<feature type="transmembrane region" description="Helical" evidence="2">
    <location>
        <begin position="141"/>
        <end position="158"/>
    </location>
</feature>
<dbReference type="Proteomes" id="UP000011082">
    <property type="component" value="Unassembled WGS sequence"/>
</dbReference>
<dbReference type="HOGENOM" id="CLU_795008_0_0_1"/>
<protein>
    <submittedName>
        <fullName evidence="3">Uncharacterized protein</fullName>
    </submittedName>
</protein>